<sequence length="87" mass="9796">MRVVEIRNICREEGSIYYLRKFKGEAIIELPGGDFETPVEFSIETDPLGTKKIDVIISEPINYPVVPIKSALRTYIITADSKGKLPL</sequence>
<dbReference type="Proteomes" id="UP000016412">
    <property type="component" value="Unassembled WGS sequence"/>
</dbReference>
<gene>
    <name evidence="2" type="ORF">HMPREF0860_1463</name>
    <name evidence="1" type="ORF">HMPREF1325_0719</name>
</gene>
<organism evidence="1 3">
    <name type="scientific">Treponema socranskii subsp. socranskii VPI DR56BR1116 = ATCC 35536</name>
    <dbReference type="NCBI Taxonomy" id="1125725"/>
    <lineage>
        <taxon>Bacteria</taxon>
        <taxon>Pseudomonadati</taxon>
        <taxon>Spirochaetota</taxon>
        <taxon>Spirochaetia</taxon>
        <taxon>Spirochaetales</taxon>
        <taxon>Treponemataceae</taxon>
        <taxon>Treponema</taxon>
    </lineage>
</organism>
<evidence type="ECO:0000313" key="4">
    <source>
        <dbReference type="Proteomes" id="UP000016646"/>
    </source>
</evidence>
<evidence type="ECO:0000313" key="2">
    <source>
        <dbReference type="EMBL" id="ERK01526.1"/>
    </source>
</evidence>
<dbReference type="Proteomes" id="UP000016646">
    <property type="component" value="Unassembled WGS sequence"/>
</dbReference>
<evidence type="ECO:0000313" key="1">
    <source>
        <dbReference type="EMBL" id="ERF59721.1"/>
    </source>
</evidence>
<dbReference type="EMBL" id="AVQI01000056">
    <property type="protein sequence ID" value="ERK01526.1"/>
    <property type="molecule type" value="Genomic_DNA"/>
</dbReference>
<proteinExistence type="predicted"/>
<dbReference type="EMBL" id="AUZJ01000061">
    <property type="protein sequence ID" value="ERF59721.1"/>
    <property type="molecule type" value="Genomic_DNA"/>
</dbReference>
<dbReference type="STRING" id="1125725.HMPREF1325_0719"/>
<dbReference type="eggNOG" id="ENOG502ZWTW">
    <property type="taxonomic scope" value="Bacteria"/>
</dbReference>
<comment type="caution">
    <text evidence="1">The sequence shown here is derived from an EMBL/GenBank/DDBJ whole genome shotgun (WGS) entry which is preliminary data.</text>
</comment>
<reference evidence="3 4" key="1">
    <citation type="submission" date="2013-08" db="EMBL/GenBank/DDBJ databases">
        <authorList>
            <person name="Durkin A.S."/>
            <person name="Haft D.R."/>
            <person name="McCorrison J."/>
            <person name="Torralba M."/>
            <person name="Gillis M."/>
            <person name="Haft D.H."/>
            <person name="Methe B."/>
            <person name="Sutton G."/>
            <person name="Nelson K.E."/>
        </authorList>
    </citation>
    <scope>NUCLEOTIDE SEQUENCE [LARGE SCALE GENOMIC DNA]</scope>
    <source>
        <strain evidence="2 4">ATCC 35536</strain>
        <strain evidence="1 3">VPI DR56BR1116</strain>
    </source>
</reference>
<dbReference type="AlphaFoldDB" id="U2LB52"/>
<evidence type="ECO:0000313" key="3">
    <source>
        <dbReference type="Proteomes" id="UP000016412"/>
    </source>
</evidence>
<name>U2LB52_TRESO</name>
<dbReference type="RefSeq" id="WP_021331328.1">
    <property type="nucleotide sequence ID" value="NZ_AUZJ01000061.1"/>
</dbReference>
<dbReference type="PATRIC" id="fig|1125725.3.peg.2318"/>
<protein>
    <submittedName>
        <fullName evidence="1">Uncharacterized protein</fullName>
    </submittedName>
</protein>
<accession>U2LB52</accession>
<dbReference type="OrthoDB" id="350788at2"/>
<keyword evidence="4" id="KW-1185">Reference proteome</keyword>